<dbReference type="RefSeq" id="WP_073433206.1">
    <property type="nucleotide sequence ID" value="NZ_BJXU01000018.1"/>
</dbReference>
<dbReference type="PROSITE" id="PS00708">
    <property type="entry name" value="PRO_ENDOPEP_SER"/>
    <property type="match status" value="1"/>
</dbReference>
<evidence type="ECO:0000256" key="3">
    <source>
        <dbReference type="ARBA" id="ARBA00022801"/>
    </source>
</evidence>
<accession>A0A1M6ZUA5</accession>
<dbReference type="Pfam" id="PF00326">
    <property type="entry name" value="Peptidase_S9"/>
    <property type="match status" value="1"/>
</dbReference>
<dbReference type="InterPro" id="IPR029058">
    <property type="entry name" value="AB_hydrolase_fold"/>
</dbReference>
<evidence type="ECO:0000256" key="2">
    <source>
        <dbReference type="ARBA" id="ARBA00022670"/>
    </source>
</evidence>
<dbReference type="PANTHER" id="PTHR11757">
    <property type="entry name" value="PROTEASE FAMILY S9A OLIGOPEPTIDASE"/>
    <property type="match status" value="1"/>
</dbReference>
<evidence type="ECO:0000313" key="7">
    <source>
        <dbReference type="EMBL" id="GEN22646.1"/>
    </source>
</evidence>
<dbReference type="InterPro" id="IPR002470">
    <property type="entry name" value="Peptidase_S9A"/>
</dbReference>
<keyword evidence="4" id="KW-0720">Serine protease</keyword>
<reference evidence="7 10" key="2">
    <citation type="submission" date="2019-07" db="EMBL/GenBank/DDBJ databases">
        <title>Whole genome shotgun sequence of Halomonas cupida NBRC 102219.</title>
        <authorList>
            <person name="Hosoyama A."/>
            <person name="Uohara A."/>
            <person name="Ohji S."/>
            <person name="Ichikawa N."/>
        </authorList>
    </citation>
    <scope>NUCLEOTIDE SEQUENCE [LARGE SCALE GENOMIC DNA]</scope>
    <source>
        <strain evidence="7 10">NBRC 102219</strain>
    </source>
</reference>
<dbReference type="SUPFAM" id="SSF53474">
    <property type="entry name" value="alpha/beta-Hydrolases"/>
    <property type="match status" value="1"/>
</dbReference>
<gene>
    <name evidence="7" type="ORF">HCU01_05950</name>
    <name evidence="8" type="ORF">SAMN05660971_00247</name>
</gene>
<sequence length="716" mass="80139">MKAQPPNIDDNAATSLPARQFQRQDDPDWHWLEARDDHQVTAFLEAANSASDAWFQPLEPLAECLYSSHLARRELALTGLATRLDHFTVWSETAADAEYPLWWRHPNDKPEQRECFLDLQTRAAQQTFLELGDMALSPDEQWLAWTEDTQGDETYTLYLKFLPDGNPIALLEQIGAELCWAEDGSTLLFTRYDATQRPDSIWRLPLTLELDGRCRSDEPGLILCEEDPEFWVGIGKTRSRRWLLIESASKDTSETHLIPADQPATPPVCFRSRQRGVEYAVDHRPGLFYVLHNQAAVHFQLDAFPEQDFSGGAQQGTVIIPHRANVTLEGIDAWQWGLIATERNHDTAQVQLRCMEFTDDGALVRDELLPIAAPPVSIGLGDTPHFDARVLRLREESFTTPASWWALDLDTGERELLKRQPLHGDLSPEDLICERLWAESHDGERIPVSVVRLARLAGQPLPTLLYGYGAYGEALDPWFATARLELLGRGVAFAVAHVRGGGDRGEPWYLAGKLEHKPNSFHDFLAARNMLVEQGQAESGRIVAYGASAGGLLVGASLNLQPDAFCAAVLDVPFVDVLRTMENPDLPLTTAEYTEWGNPGNPRDARRIRDYSPLDNLAAQDWPAVFLQGSWHDTRVPYWEPAKLYARLSLANAVDPVLSNRPVLLRTDMEAGHGGASGRFKAWRDGARQDAFILWALGLANGVMDSRVEDDNDTAH</sequence>
<dbReference type="EMBL" id="BJXU01000018">
    <property type="protein sequence ID" value="GEN22646.1"/>
    <property type="molecule type" value="Genomic_DNA"/>
</dbReference>
<keyword evidence="10" id="KW-1185">Reference proteome</keyword>
<feature type="domain" description="Peptidase S9A N-terminal" evidence="6">
    <location>
        <begin position="28"/>
        <end position="419"/>
    </location>
</feature>
<dbReference type="EMBL" id="FRCA01000001">
    <property type="protein sequence ID" value="SHL33935.1"/>
    <property type="molecule type" value="Genomic_DNA"/>
</dbReference>
<dbReference type="GO" id="GO:0006508">
    <property type="term" value="P:proteolysis"/>
    <property type="evidence" value="ECO:0007669"/>
    <property type="project" value="UniProtKB-KW"/>
</dbReference>
<dbReference type="OrthoDB" id="9801421at2"/>
<evidence type="ECO:0000256" key="1">
    <source>
        <dbReference type="ARBA" id="ARBA00005228"/>
    </source>
</evidence>
<dbReference type="PRINTS" id="PR00862">
    <property type="entry name" value="PROLIGOPTASE"/>
</dbReference>
<reference evidence="8 9" key="1">
    <citation type="submission" date="2016-11" db="EMBL/GenBank/DDBJ databases">
        <authorList>
            <person name="Jaros S."/>
            <person name="Januszkiewicz K."/>
            <person name="Wedrychowicz H."/>
        </authorList>
    </citation>
    <scope>NUCLEOTIDE SEQUENCE [LARGE SCALE GENOMIC DNA]</scope>
    <source>
        <strain evidence="8 9">DSM 4740</strain>
    </source>
</reference>
<evidence type="ECO:0000313" key="9">
    <source>
        <dbReference type="Proteomes" id="UP000184123"/>
    </source>
</evidence>
<keyword evidence="3" id="KW-0378">Hydrolase</keyword>
<dbReference type="PANTHER" id="PTHR11757:SF19">
    <property type="entry name" value="PROLYL ENDOPEPTIDASE-LIKE"/>
    <property type="match status" value="1"/>
</dbReference>
<dbReference type="InterPro" id="IPR002471">
    <property type="entry name" value="Pept_S9_AS"/>
</dbReference>
<protein>
    <submittedName>
        <fullName evidence="8">Oligopeptidase B</fullName>
    </submittedName>
</protein>
<name>A0A1M6ZUA5_9GAMM</name>
<dbReference type="InterPro" id="IPR023302">
    <property type="entry name" value="Pept_S9A_N"/>
</dbReference>
<feature type="domain" description="Peptidase S9 prolyl oligopeptidase catalytic" evidence="5">
    <location>
        <begin position="480"/>
        <end position="698"/>
    </location>
</feature>
<proteinExistence type="inferred from homology"/>
<dbReference type="Proteomes" id="UP000184123">
    <property type="component" value="Unassembled WGS sequence"/>
</dbReference>
<evidence type="ECO:0000259" key="5">
    <source>
        <dbReference type="Pfam" id="PF00326"/>
    </source>
</evidence>
<dbReference type="STRING" id="44933.SAMN05660971_00247"/>
<comment type="similarity">
    <text evidence="1">Belongs to the peptidase S9A family.</text>
</comment>
<dbReference type="Gene3D" id="3.40.50.1820">
    <property type="entry name" value="alpha/beta hydrolase"/>
    <property type="match status" value="1"/>
</dbReference>
<evidence type="ECO:0000313" key="10">
    <source>
        <dbReference type="Proteomes" id="UP000321726"/>
    </source>
</evidence>
<dbReference type="GO" id="GO:0004252">
    <property type="term" value="F:serine-type endopeptidase activity"/>
    <property type="evidence" value="ECO:0007669"/>
    <property type="project" value="InterPro"/>
</dbReference>
<dbReference type="InterPro" id="IPR051543">
    <property type="entry name" value="Serine_Peptidase_S9A"/>
</dbReference>
<dbReference type="Gene3D" id="2.130.10.120">
    <property type="entry name" value="Prolyl oligopeptidase, N-terminal domain"/>
    <property type="match status" value="1"/>
</dbReference>
<dbReference type="AlphaFoldDB" id="A0A1M6ZUA5"/>
<evidence type="ECO:0000259" key="6">
    <source>
        <dbReference type="Pfam" id="PF02897"/>
    </source>
</evidence>
<evidence type="ECO:0000313" key="8">
    <source>
        <dbReference type="EMBL" id="SHL33935.1"/>
    </source>
</evidence>
<keyword evidence="2" id="KW-0645">Protease</keyword>
<dbReference type="Pfam" id="PF02897">
    <property type="entry name" value="Peptidase_S9_N"/>
    <property type="match status" value="1"/>
</dbReference>
<dbReference type="Proteomes" id="UP000321726">
    <property type="component" value="Unassembled WGS sequence"/>
</dbReference>
<dbReference type="InterPro" id="IPR001375">
    <property type="entry name" value="Peptidase_S9_cat"/>
</dbReference>
<organism evidence="8 9">
    <name type="scientific">Halomonas cupida</name>
    <dbReference type="NCBI Taxonomy" id="44933"/>
    <lineage>
        <taxon>Bacteria</taxon>
        <taxon>Pseudomonadati</taxon>
        <taxon>Pseudomonadota</taxon>
        <taxon>Gammaproteobacteria</taxon>
        <taxon>Oceanospirillales</taxon>
        <taxon>Halomonadaceae</taxon>
        <taxon>Halomonas</taxon>
    </lineage>
</organism>
<dbReference type="SUPFAM" id="SSF50993">
    <property type="entry name" value="Peptidase/esterase 'gauge' domain"/>
    <property type="match status" value="1"/>
</dbReference>
<evidence type="ECO:0000256" key="4">
    <source>
        <dbReference type="ARBA" id="ARBA00022825"/>
    </source>
</evidence>